<evidence type="ECO:0000313" key="2">
    <source>
        <dbReference type="Proteomes" id="UP000054279"/>
    </source>
</evidence>
<dbReference type="AlphaFoldDB" id="A0A0C9U493"/>
<sequence length="151" mass="16573">MSLSLEQLEVAKTVQNILESSGIFTEPLITSNSAIGDLQNSFISILSDDEPHPLIPLIKYSAPPASRFSPDENFNGDNRSTHKGYVSSIVHHPQGAIVKYPETGSMMKEAVAHIFKTDPSKTLLSSDPKADIQYSYGEPKGTKYDVECFLL</sequence>
<protein>
    <submittedName>
        <fullName evidence="1">Uncharacterized protein</fullName>
    </submittedName>
</protein>
<organism evidence="1 2">
    <name type="scientific">Sphaerobolus stellatus (strain SS14)</name>
    <dbReference type="NCBI Taxonomy" id="990650"/>
    <lineage>
        <taxon>Eukaryota</taxon>
        <taxon>Fungi</taxon>
        <taxon>Dikarya</taxon>
        <taxon>Basidiomycota</taxon>
        <taxon>Agaricomycotina</taxon>
        <taxon>Agaricomycetes</taxon>
        <taxon>Phallomycetidae</taxon>
        <taxon>Geastrales</taxon>
        <taxon>Sphaerobolaceae</taxon>
        <taxon>Sphaerobolus</taxon>
    </lineage>
</organism>
<reference evidence="1 2" key="1">
    <citation type="submission" date="2014-06" db="EMBL/GenBank/DDBJ databases">
        <title>Evolutionary Origins and Diversification of the Mycorrhizal Mutualists.</title>
        <authorList>
            <consortium name="DOE Joint Genome Institute"/>
            <consortium name="Mycorrhizal Genomics Consortium"/>
            <person name="Kohler A."/>
            <person name="Kuo A."/>
            <person name="Nagy L.G."/>
            <person name="Floudas D."/>
            <person name="Copeland A."/>
            <person name="Barry K.W."/>
            <person name="Cichocki N."/>
            <person name="Veneault-Fourrey C."/>
            <person name="LaButti K."/>
            <person name="Lindquist E.A."/>
            <person name="Lipzen A."/>
            <person name="Lundell T."/>
            <person name="Morin E."/>
            <person name="Murat C."/>
            <person name="Riley R."/>
            <person name="Ohm R."/>
            <person name="Sun H."/>
            <person name="Tunlid A."/>
            <person name="Henrissat B."/>
            <person name="Grigoriev I.V."/>
            <person name="Hibbett D.S."/>
            <person name="Martin F."/>
        </authorList>
    </citation>
    <scope>NUCLEOTIDE SEQUENCE [LARGE SCALE GENOMIC DNA]</scope>
    <source>
        <strain evidence="1 2">SS14</strain>
    </source>
</reference>
<dbReference type="OrthoDB" id="2681818at2759"/>
<dbReference type="HOGENOM" id="CLU_1714465_0_0_1"/>
<proteinExistence type="predicted"/>
<accession>A0A0C9U493</accession>
<evidence type="ECO:0000313" key="1">
    <source>
        <dbReference type="EMBL" id="KIJ37768.1"/>
    </source>
</evidence>
<gene>
    <name evidence="1" type="ORF">M422DRAFT_259606</name>
</gene>
<dbReference type="EMBL" id="KN837166">
    <property type="protein sequence ID" value="KIJ37768.1"/>
    <property type="molecule type" value="Genomic_DNA"/>
</dbReference>
<dbReference type="Proteomes" id="UP000054279">
    <property type="component" value="Unassembled WGS sequence"/>
</dbReference>
<keyword evidence="2" id="KW-1185">Reference proteome</keyword>
<name>A0A0C9U493_SPHS4</name>